<comment type="subcellular location">
    <subcellularLocation>
        <location evidence="4">Cell outer membrane</location>
        <topology evidence="4">Multi-pass membrane protein</topology>
    </subcellularLocation>
</comment>
<feature type="chain" id="PRO_5045677614" evidence="5">
    <location>
        <begin position="33"/>
        <end position="1155"/>
    </location>
</feature>
<evidence type="ECO:0000256" key="1">
    <source>
        <dbReference type="ARBA" id="ARBA00022448"/>
    </source>
</evidence>
<feature type="domain" description="Secretin/TonB short N-terminal" evidence="6">
    <location>
        <begin position="70"/>
        <end position="120"/>
    </location>
</feature>
<evidence type="ECO:0000259" key="6">
    <source>
        <dbReference type="SMART" id="SM00965"/>
    </source>
</evidence>
<dbReference type="SMART" id="SM00965">
    <property type="entry name" value="STN"/>
    <property type="match status" value="1"/>
</dbReference>
<accession>A0ABR7DY22</accession>
<evidence type="ECO:0000256" key="2">
    <source>
        <dbReference type="ARBA" id="ARBA00023136"/>
    </source>
</evidence>
<keyword evidence="4" id="KW-1134">Transmembrane beta strand</keyword>
<dbReference type="InterPro" id="IPR011662">
    <property type="entry name" value="Secretin/TonB_short_N"/>
</dbReference>
<dbReference type="NCBIfam" id="TIGR04057">
    <property type="entry name" value="SusC_RagA_signa"/>
    <property type="match status" value="1"/>
</dbReference>
<dbReference type="Pfam" id="PF07715">
    <property type="entry name" value="Plug"/>
    <property type="match status" value="1"/>
</dbReference>
<dbReference type="EMBL" id="JACOOI010000004">
    <property type="protein sequence ID" value="MBC5642420.1"/>
    <property type="molecule type" value="Genomic_DNA"/>
</dbReference>
<dbReference type="PROSITE" id="PS51257">
    <property type="entry name" value="PROKAR_LIPOPROTEIN"/>
    <property type="match status" value="1"/>
</dbReference>
<dbReference type="InterPro" id="IPR023996">
    <property type="entry name" value="TonB-dep_OMP_SusC/RagA"/>
</dbReference>
<keyword evidence="2 4" id="KW-0472">Membrane</keyword>
<keyword evidence="1 4" id="KW-0813">Transport</keyword>
<dbReference type="InterPro" id="IPR037066">
    <property type="entry name" value="Plug_dom_sf"/>
</dbReference>
<dbReference type="Gene3D" id="2.170.130.10">
    <property type="entry name" value="TonB-dependent receptor, plug domain"/>
    <property type="match status" value="1"/>
</dbReference>
<dbReference type="InterPro" id="IPR012910">
    <property type="entry name" value="Plug_dom"/>
</dbReference>
<dbReference type="Proteomes" id="UP000644010">
    <property type="component" value="Unassembled WGS sequence"/>
</dbReference>
<dbReference type="SUPFAM" id="SSF49464">
    <property type="entry name" value="Carboxypeptidase regulatory domain-like"/>
    <property type="match status" value="1"/>
</dbReference>
<keyword evidence="8" id="KW-1185">Reference proteome</keyword>
<dbReference type="PROSITE" id="PS52016">
    <property type="entry name" value="TONB_DEPENDENT_REC_3"/>
    <property type="match status" value="1"/>
</dbReference>
<dbReference type="Gene3D" id="2.60.40.1120">
    <property type="entry name" value="Carboxypeptidase-like, regulatory domain"/>
    <property type="match status" value="1"/>
</dbReference>
<keyword evidence="4" id="KW-0812">Transmembrane</keyword>
<comment type="similarity">
    <text evidence="4">Belongs to the TonB-dependent receptor family.</text>
</comment>
<keyword evidence="5" id="KW-0732">Signal</keyword>
<protein>
    <submittedName>
        <fullName evidence="7">TonB-dependent receptor</fullName>
    </submittedName>
</protein>
<reference evidence="7 8" key="1">
    <citation type="submission" date="2020-08" db="EMBL/GenBank/DDBJ databases">
        <title>Genome public.</title>
        <authorList>
            <person name="Liu C."/>
            <person name="Sun Q."/>
        </authorList>
    </citation>
    <scope>NUCLEOTIDE SEQUENCE [LARGE SCALE GENOMIC DNA]</scope>
    <source>
        <strain evidence="7 8">BX2</strain>
    </source>
</reference>
<evidence type="ECO:0000256" key="3">
    <source>
        <dbReference type="ARBA" id="ARBA00023237"/>
    </source>
</evidence>
<keyword evidence="3 4" id="KW-0998">Cell outer membrane</keyword>
<keyword evidence="7" id="KW-0675">Receptor</keyword>
<gene>
    <name evidence="7" type="ORF">H8S77_05915</name>
</gene>
<dbReference type="SUPFAM" id="SSF56935">
    <property type="entry name" value="Porins"/>
    <property type="match status" value="1"/>
</dbReference>
<proteinExistence type="inferred from homology"/>
<dbReference type="InterPro" id="IPR023997">
    <property type="entry name" value="TonB-dep_OMP_SusC/RagA_CS"/>
</dbReference>
<evidence type="ECO:0000313" key="7">
    <source>
        <dbReference type="EMBL" id="MBC5642420.1"/>
    </source>
</evidence>
<dbReference type="Pfam" id="PF13715">
    <property type="entry name" value="CarbopepD_reg_2"/>
    <property type="match status" value="1"/>
</dbReference>
<evidence type="ECO:0000313" key="8">
    <source>
        <dbReference type="Proteomes" id="UP000644010"/>
    </source>
</evidence>
<dbReference type="InterPro" id="IPR008969">
    <property type="entry name" value="CarboxyPept-like_regulatory"/>
</dbReference>
<evidence type="ECO:0000256" key="4">
    <source>
        <dbReference type="PROSITE-ProRule" id="PRU01360"/>
    </source>
</evidence>
<dbReference type="InterPro" id="IPR039426">
    <property type="entry name" value="TonB-dep_rcpt-like"/>
</dbReference>
<comment type="caution">
    <text evidence="7">The sequence shown here is derived from an EMBL/GenBank/DDBJ whole genome shotgun (WGS) entry which is preliminary data.</text>
</comment>
<name>A0ABR7DY22_9BACT</name>
<sequence length="1155" mass="130693">MKNKRINNVRIREFRRLKCVIVACLVAASCWAVDFSAKLAYSQKTQITLNLTNKTLKEVFKEIERNSEFVIFYYEGVVDANKRVKIRVKDQTVDKILDTLFEGTDNAYNIVDKQIYITKQIGNEKAVVTLPVVQQQRKITGKVIDEMGEPLPGVAIQVKGTPRGVTTDIDGSFGIDVRDTDILMFSYLGMQDQEVSVTNKKQLFVTLKEKTDELEEVTIVAFAKQKKESVLASITTVKPSELKVPSSNLTTALAGRMSGIISYQRSGEPGQDNADFFVRGVTTFGTGKKDPLILIDGVEFTSEDLARLNTDDINSFSIMKDANATALYGARGANGVILVTTKEGQEGKAKFSIRFENSLAAPASEVELADPITYMNLHNEAVRTRDPLGVLPYSNEKIANTGIGNPNVYPATDWKNMLFKDYTMNQRLNMNISGGGKVARYYVAASFNQDNGILKIDKRNNFNSNINLKKYLLRSNVNINVTKTTELIVRLHGTFDDYSGPVDGGSALYNKVMRTSPVLYPAYYEPDRANQYAQHILFGNDDGANYINPYADMVKGYKDYSKTVILAQLELKQDLDFLVKGLSVRGMFNTSRTSYFDVSRFYTPFYYKIGSYDKYKDSYTLMGLNEQQGKEYLDYKEGEKKVSSTTYFEAAAQYNNTFAEKHNVSALMVFTTREELIGNAGDLQQSLPFRNIGLAGRLTYAFDNRYFIEGNFGYNGSERFSSRERYGFFPSAGVGYLISNEEFFKPLSHIITKLKLKGTYGLVGNDNIGNAKDRFFYLSNVNLDNGDRKYTFGTDFGYSKNGVSISRYEDPYITWERAYKQNYGIELGLWGKAELQVDYFRENRKNILQSRSAIPSTMGLQASPQSNIGESFGSGVDMSLDYSQSFNKDIWLTARGNFTYATAEYKVYEEPEYTDTPWRRHKGQKLSQEWGLIAERLFIDEEDVKNSPVQQFGEYMAGDIKYKDINMDGIIDDQDKVPIGYPKTPEIIYGFGFSVGYKNFDLSTFFQGSARSSFWIDSRKITPFIDTDNDNDADKDKIARNALLQEIADSHWSEAHRDPHAFWPRLADKSINNNTQTSTWFMRNGAFLRMKSAELGYTVPKELTKKIHLGMVRFYVSGTNLFVISPFKMWDPEMAGNGLGYPVQRVFNVGINVSL</sequence>
<evidence type="ECO:0000256" key="5">
    <source>
        <dbReference type="SAM" id="SignalP"/>
    </source>
</evidence>
<dbReference type="RefSeq" id="WP_186958670.1">
    <property type="nucleotide sequence ID" value="NZ_JACOOI010000004.1"/>
</dbReference>
<dbReference type="NCBIfam" id="TIGR04056">
    <property type="entry name" value="OMP_RagA_SusC"/>
    <property type="match status" value="1"/>
</dbReference>
<feature type="signal peptide" evidence="5">
    <location>
        <begin position="1"/>
        <end position="32"/>
    </location>
</feature>
<organism evidence="7 8">
    <name type="scientific">Parabacteroides segnis</name>
    <dbReference type="NCBI Taxonomy" id="2763058"/>
    <lineage>
        <taxon>Bacteria</taxon>
        <taxon>Pseudomonadati</taxon>
        <taxon>Bacteroidota</taxon>
        <taxon>Bacteroidia</taxon>
        <taxon>Bacteroidales</taxon>
        <taxon>Tannerellaceae</taxon>
        <taxon>Parabacteroides</taxon>
    </lineage>
</organism>